<proteinExistence type="predicted"/>
<feature type="transmembrane region" description="Helical" evidence="1">
    <location>
        <begin position="53"/>
        <end position="79"/>
    </location>
</feature>
<protein>
    <recommendedName>
        <fullName evidence="4">SxtJ</fullName>
    </recommendedName>
</protein>
<accession>A0A1G1KWJ2</accession>
<name>A0A1G1KWJ2_9BACT</name>
<evidence type="ECO:0008006" key="4">
    <source>
        <dbReference type="Google" id="ProtNLM"/>
    </source>
</evidence>
<keyword evidence="1" id="KW-0812">Transmembrane</keyword>
<gene>
    <name evidence="2" type="ORF">A3G33_08655</name>
</gene>
<organism evidence="2 3">
    <name type="scientific">Candidatus Danuiimicrobium aquiferis</name>
    <dbReference type="NCBI Taxonomy" id="1801832"/>
    <lineage>
        <taxon>Bacteria</taxon>
        <taxon>Pseudomonadati</taxon>
        <taxon>Candidatus Omnitrophota</taxon>
        <taxon>Candidatus Danuiimicrobium</taxon>
    </lineage>
</organism>
<comment type="caution">
    <text evidence="2">The sequence shown here is derived from an EMBL/GenBank/DDBJ whole genome shotgun (WGS) entry which is preliminary data.</text>
</comment>
<feature type="transmembrane region" description="Helical" evidence="1">
    <location>
        <begin position="91"/>
        <end position="113"/>
    </location>
</feature>
<evidence type="ECO:0000313" key="3">
    <source>
        <dbReference type="Proteomes" id="UP000178187"/>
    </source>
</evidence>
<evidence type="ECO:0000256" key="1">
    <source>
        <dbReference type="SAM" id="Phobius"/>
    </source>
</evidence>
<dbReference type="InterPro" id="IPR045781">
    <property type="entry name" value="SxtJ"/>
</dbReference>
<dbReference type="Proteomes" id="UP000178187">
    <property type="component" value="Unassembled WGS sequence"/>
</dbReference>
<evidence type="ECO:0000313" key="2">
    <source>
        <dbReference type="EMBL" id="OGW97235.1"/>
    </source>
</evidence>
<keyword evidence="1" id="KW-0472">Membrane</keyword>
<keyword evidence="1" id="KW-1133">Transmembrane helix</keyword>
<dbReference type="AlphaFoldDB" id="A0A1G1KWJ2"/>
<dbReference type="EMBL" id="MHFR01000043">
    <property type="protein sequence ID" value="OGW97235.1"/>
    <property type="molecule type" value="Genomic_DNA"/>
</dbReference>
<reference evidence="2 3" key="1">
    <citation type="journal article" date="2016" name="Nat. Commun.">
        <title>Thousands of microbial genomes shed light on interconnected biogeochemical processes in an aquifer system.</title>
        <authorList>
            <person name="Anantharaman K."/>
            <person name="Brown C.T."/>
            <person name="Hug L.A."/>
            <person name="Sharon I."/>
            <person name="Castelle C.J."/>
            <person name="Probst A.J."/>
            <person name="Thomas B.C."/>
            <person name="Singh A."/>
            <person name="Wilkins M.J."/>
            <person name="Karaoz U."/>
            <person name="Brodie E.L."/>
            <person name="Williams K.H."/>
            <person name="Hubbard S.S."/>
            <person name="Banfield J.F."/>
        </authorList>
    </citation>
    <scope>NUCLEOTIDE SEQUENCE [LARGE SCALE GENOMIC DNA]</scope>
</reference>
<dbReference type="Pfam" id="PF19588">
    <property type="entry name" value="SxtJ"/>
    <property type="match status" value="1"/>
</dbReference>
<sequence length="149" mass="17565">MDMIKKIKDNWNHIKVETKTVREFGFILTGFLLIAPVIAKLIGVIFMKKPFEYWLGWPVLSVIALAINLAVFPVMTFIFRLAMFVAEKISWVLMRIVLAMMFYVMMTPVSLVMRLFGKDLLDEKIDRSAKSYWKPRDVKFSCEKYEHLY</sequence>
<feature type="transmembrane region" description="Helical" evidence="1">
    <location>
        <begin position="24"/>
        <end position="47"/>
    </location>
</feature>